<keyword evidence="3" id="KW-1185">Reference proteome</keyword>
<reference evidence="2 3" key="1">
    <citation type="journal article" date="2023" name="Insect Mol. Biol.">
        <title>Genome sequencing provides insights into the evolution of gene families encoding plant cell wall-degrading enzymes in longhorned beetles.</title>
        <authorList>
            <person name="Shin N.R."/>
            <person name="Okamura Y."/>
            <person name="Kirsch R."/>
            <person name="Pauchet Y."/>
        </authorList>
    </citation>
    <scope>NUCLEOTIDE SEQUENCE [LARGE SCALE GENOMIC DNA]</scope>
    <source>
        <strain evidence="2">EAD_L_NR</strain>
    </source>
</reference>
<evidence type="ECO:0000256" key="1">
    <source>
        <dbReference type="SAM" id="Coils"/>
    </source>
</evidence>
<proteinExistence type="predicted"/>
<organism evidence="2 3">
    <name type="scientific">Exocentrus adspersus</name>
    <dbReference type="NCBI Taxonomy" id="1586481"/>
    <lineage>
        <taxon>Eukaryota</taxon>
        <taxon>Metazoa</taxon>
        <taxon>Ecdysozoa</taxon>
        <taxon>Arthropoda</taxon>
        <taxon>Hexapoda</taxon>
        <taxon>Insecta</taxon>
        <taxon>Pterygota</taxon>
        <taxon>Neoptera</taxon>
        <taxon>Endopterygota</taxon>
        <taxon>Coleoptera</taxon>
        <taxon>Polyphaga</taxon>
        <taxon>Cucujiformia</taxon>
        <taxon>Chrysomeloidea</taxon>
        <taxon>Cerambycidae</taxon>
        <taxon>Lamiinae</taxon>
        <taxon>Acanthocinini</taxon>
        <taxon>Exocentrus</taxon>
    </lineage>
</organism>
<dbReference type="AlphaFoldDB" id="A0AAV8VS85"/>
<dbReference type="EMBL" id="JANEYG010000040">
    <property type="protein sequence ID" value="KAJ8916745.1"/>
    <property type="molecule type" value="Genomic_DNA"/>
</dbReference>
<feature type="coiled-coil region" evidence="1">
    <location>
        <begin position="228"/>
        <end position="293"/>
    </location>
</feature>
<sequence>MDPKLQPPNEAPIQIEESYFTKELEEMDSEYDVSLNINQSMNPSKTSSVVRCSGDINNSVSSINTSILDDAEEVKALKEKVSELETKCKYLGNENQKLSNELTTQLNRNQKLERKLQFVKDNQEVFMRLKEAYINMKYNEAAGRKMIEIREKSIQTWEGILCRGCIQAEEMRRHVEGLREMYNDSFIIASYEMDQLVTTVKYLKDLIDRREKSWSSFLDRECKLQLRLKGLENENAALRNILKNRKINVDDLQNVESQSETISKDIIQLRKIIVKYEKRFRELEKNNTGLMKLPSPLNEKEKKIVHLIMDKYNTKLNKRSNDKLRSQSTSRDTGYENTEFINDLKFGTSCPKLSKSKSQISSTTNFKCGQKEGTAIMMMDELFNSDSKLI</sequence>
<protein>
    <submittedName>
        <fullName evidence="2">Uncharacterized protein</fullName>
    </submittedName>
</protein>
<accession>A0AAV8VS85</accession>
<keyword evidence="1" id="KW-0175">Coiled coil</keyword>
<feature type="coiled-coil region" evidence="1">
    <location>
        <begin position="67"/>
        <end position="122"/>
    </location>
</feature>
<gene>
    <name evidence="2" type="ORF">NQ315_013950</name>
</gene>
<evidence type="ECO:0000313" key="3">
    <source>
        <dbReference type="Proteomes" id="UP001159042"/>
    </source>
</evidence>
<dbReference type="Proteomes" id="UP001159042">
    <property type="component" value="Unassembled WGS sequence"/>
</dbReference>
<comment type="caution">
    <text evidence="2">The sequence shown here is derived from an EMBL/GenBank/DDBJ whole genome shotgun (WGS) entry which is preliminary data.</text>
</comment>
<evidence type="ECO:0000313" key="2">
    <source>
        <dbReference type="EMBL" id="KAJ8916745.1"/>
    </source>
</evidence>
<name>A0AAV8VS85_9CUCU</name>